<sequence length="299" mass="33736">MYTIKTVATMTGINTETLRAWERRYAAVIPERDGQGRRRYSQEDVERLILLANATRQGFTIGKISGQSKVQLQALLAKNEVLPANNNEALFAGIMAALTEYQMGRCEELLKRALIAMEPLNYVCDVLLPSLQRVGQLWHDGKLSIAQEHMFTACVKRIILSMINNMQLSFSDNTPRIIFATLSGENHEFGILLSSLLAVSQRCNCFYIGTDLPWQELLIASEKIQPAIITLSIVNYPPWTNVIGDLTSLANELPRNIQLWIGGSGADFLFEQQQLPERYIYTSSLNDFNARINRVIRVP</sequence>
<dbReference type="OrthoDB" id="9800334at2"/>
<dbReference type="PRINTS" id="PR00040">
    <property type="entry name" value="HTHMERR"/>
</dbReference>
<evidence type="ECO:0000256" key="3">
    <source>
        <dbReference type="ARBA" id="ARBA00023163"/>
    </source>
</evidence>
<organism evidence="5 6">
    <name type="scientific">Methyloprofundus sedimenti</name>
    <dbReference type="NCBI Taxonomy" id="1420851"/>
    <lineage>
        <taxon>Bacteria</taxon>
        <taxon>Pseudomonadati</taxon>
        <taxon>Pseudomonadota</taxon>
        <taxon>Gammaproteobacteria</taxon>
        <taxon>Methylococcales</taxon>
        <taxon>Methylococcaceae</taxon>
        <taxon>Methyloprofundus</taxon>
    </lineage>
</organism>
<dbReference type="InterPro" id="IPR036724">
    <property type="entry name" value="Cobalamin-bd_sf"/>
</dbReference>
<keyword evidence="1" id="KW-0805">Transcription regulation</keyword>
<dbReference type="InterPro" id="IPR000551">
    <property type="entry name" value="MerR-type_HTH_dom"/>
</dbReference>
<keyword evidence="3" id="KW-0804">Transcription</keyword>
<dbReference type="EMBL" id="LPUF01000002">
    <property type="protein sequence ID" value="OQK16027.1"/>
    <property type="molecule type" value="Genomic_DNA"/>
</dbReference>
<dbReference type="Gene3D" id="3.40.50.280">
    <property type="entry name" value="Cobalamin-binding domain"/>
    <property type="match status" value="1"/>
</dbReference>
<protein>
    <submittedName>
        <fullName evidence="5">MerR family transcriptional regulator</fullName>
    </submittedName>
</protein>
<dbReference type="Pfam" id="PF13411">
    <property type="entry name" value="MerR_1"/>
    <property type="match status" value="1"/>
</dbReference>
<dbReference type="InterPro" id="IPR003759">
    <property type="entry name" value="Cbl-bd_cap"/>
</dbReference>
<dbReference type="Gene3D" id="1.10.1660.10">
    <property type="match status" value="1"/>
</dbReference>
<comment type="caution">
    <text evidence="5">The sequence shown here is derived from an EMBL/GenBank/DDBJ whole genome shotgun (WGS) entry which is preliminary data.</text>
</comment>
<dbReference type="Proteomes" id="UP000191980">
    <property type="component" value="Unassembled WGS sequence"/>
</dbReference>
<dbReference type="SUPFAM" id="SSF46955">
    <property type="entry name" value="Putative DNA-binding domain"/>
    <property type="match status" value="1"/>
</dbReference>
<dbReference type="AlphaFoldDB" id="A0A1V8M389"/>
<feature type="domain" description="HTH merR-type" evidence="4">
    <location>
        <begin position="1"/>
        <end position="70"/>
    </location>
</feature>
<dbReference type="InterPro" id="IPR036594">
    <property type="entry name" value="Meth_synthase_dom"/>
</dbReference>
<dbReference type="CDD" id="cd01104">
    <property type="entry name" value="HTH_MlrA-CarA"/>
    <property type="match status" value="1"/>
</dbReference>
<reference evidence="5 6" key="1">
    <citation type="submission" date="2015-12" db="EMBL/GenBank/DDBJ databases">
        <authorList>
            <person name="Shamseldin A."/>
            <person name="Moawad H."/>
            <person name="Abd El-Rahim W.M."/>
            <person name="Sadowsky M.J."/>
        </authorList>
    </citation>
    <scope>NUCLEOTIDE SEQUENCE [LARGE SCALE GENOMIC DNA]</scope>
    <source>
        <strain evidence="5 6">WF1</strain>
    </source>
</reference>
<accession>A0A1V8M389</accession>
<dbReference type="PANTHER" id="PTHR30204">
    <property type="entry name" value="REDOX-CYCLING DRUG-SENSING TRANSCRIPTIONAL ACTIVATOR SOXR"/>
    <property type="match status" value="1"/>
</dbReference>
<gene>
    <name evidence="5" type="ORF">AU255_12990</name>
</gene>
<dbReference type="Gene3D" id="1.10.1240.10">
    <property type="entry name" value="Methionine synthase domain"/>
    <property type="match status" value="1"/>
</dbReference>
<dbReference type="GO" id="GO:0003677">
    <property type="term" value="F:DNA binding"/>
    <property type="evidence" value="ECO:0007669"/>
    <property type="project" value="UniProtKB-KW"/>
</dbReference>
<dbReference type="PANTHER" id="PTHR30204:SF67">
    <property type="entry name" value="HTH-TYPE TRANSCRIPTIONAL REGULATOR MLRA-RELATED"/>
    <property type="match status" value="1"/>
</dbReference>
<dbReference type="GO" id="GO:0046872">
    <property type="term" value="F:metal ion binding"/>
    <property type="evidence" value="ECO:0007669"/>
    <property type="project" value="InterPro"/>
</dbReference>
<evidence type="ECO:0000256" key="2">
    <source>
        <dbReference type="ARBA" id="ARBA00023125"/>
    </source>
</evidence>
<evidence type="ECO:0000313" key="6">
    <source>
        <dbReference type="Proteomes" id="UP000191980"/>
    </source>
</evidence>
<dbReference type="InterPro" id="IPR047057">
    <property type="entry name" value="MerR_fam"/>
</dbReference>
<keyword evidence="2" id="KW-0238">DNA-binding</keyword>
<keyword evidence="6" id="KW-1185">Reference proteome</keyword>
<dbReference type="SUPFAM" id="SSF52242">
    <property type="entry name" value="Cobalamin (vitamin B12)-binding domain"/>
    <property type="match status" value="1"/>
</dbReference>
<dbReference type="GO" id="GO:0031419">
    <property type="term" value="F:cobalamin binding"/>
    <property type="evidence" value="ECO:0007669"/>
    <property type="project" value="InterPro"/>
</dbReference>
<dbReference type="Pfam" id="PF02607">
    <property type="entry name" value="B12-binding_2"/>
    <property type="match status" value="1"/>
</dbReference>
<dbReference type="RefSeq" id="WP_080523408.1">
    <property type="nucleotide sequence ID" value="NZ_LPUF01000002.1"/>
</dbReference>
<evidence type="ECO:0000256" key="1">
    <source>
        <dbReference type="ARBA" id="ARBA00023015"/>
    </source>
</evidence>
<name>A0A1V8M389_9GAMM</name>
<dbReference type="InterPro" id="IPR009061">
    <property type="entry name" value="DNA-bd_dom_put_sf"/>
</dbReference>
<dbReference type="STRING" id="1420851.AU255_12990"/>
<evidence type="ECO:0000259" key="4">
    <source>
        <dbReference type="PROSITE" id="PS50937"/>
    </source>
</evidence>
<dbReference type="GO" id="GO:0003700">
    <property type="term" value="F:DNA-binding transcription factor activity"/>
    <property type="evidence" value="ECO:0007669"/>
    <property type="project" value="InterPro"/>
</dbReference>
<evidence type="ECO:0000313" key="5">
    <source>
        <dbReference type="EMBL" id="OQK16027.1"/>
    </source>
</evidence>
<dbReference type="SMART" id="SM00422">
    <property type="entry name" value="HTH_MERR"/>
    <property type="match status" value="1"/>
</dbReference>
<dbReference type="PROSITE" id="PS50937">
    <property type="entry name" value="HTH_MERR_2"/>
    <property type="match status" value="1"/>
</dbReference>
<proteinExistence type="predicted"/>